<comment type="caution">
    <text evidence="2">The sequence shown here is derived from an EMBL/GenBank/DDBJ whole genome shotgun (WGS) entry which is preliminary data.</text>
</comment>
<sequence length="346" mass="41055">MGFTNRLKLTIFEHEKEDLIPRYKESKKQENFRFNIVKRFFKKYFIYILCLSIIILCLYKNLIKTNKYALDDSTLNKLDKIIHEYYENSTIPKIEDHLIIVAGHGIGKTINKIPIEVNDWNIQPFQREEINTFLTHILTGILIAKYNKNSTLIFSGGQTQNRAGPMTEGQSYWFIANSMKWLDIENIKERATSEEFAKDSYENLIFSICRYHEFTGKYPKFITLISYPYKQYRFFNLHRKAIKYPENKFQFVGITYDLIDEDNSSKIFPEKITEMPDNLPDFEVKHSINNFKKDPFGCEGVLKQKKIDRNPFNRNNPYSNSCPELKGILEYCLNNKLTNEIQWDEI</sequence>
<gene>
    <name evidence="2" type="ORF">BCR36DRAFT_344821</name>
</gene>
<keyword evidence="1" id="KW-1133">Transmembrane helix</keyword>
<dbReference type="PANTHER" id="PTHR28110">
    <property type="entry name" value="TRANSMEMBRANE PROTEIN"/>
    <property type="match status" value="1"/>
</dbReference>
<dbReference type="PANTHER" id="PTHR28110:SF1">
    <property type="entry name" value="TRANSMEMBRANE PROTEIN"/>
    <property type="match status" value="1"/>
</dbReference>
<evidence type="ECO:0000256" key="1">
    <source>
        <dbReference type="SAM" id="Phobius"/>
    </source>
</evidence>
<dbReference type="OrthoDB" id="4347at2759"/>
<reference evidence="2 3" key="2">
    <citation type="submission" date="2016-08" db="EMBL/GenBank/DDBJ databases">
        <title>Pervasive Adenine N6-methylation of Active Genes in Fungi.</title>
        <authorList>
            <consortium name="DOE Joint Genome Institute"/>
            <person name="Mondo S.J."/>
            <person name="Dannebaum R.O."/>
            <person name="Kuo R.C."/>
            <person name="Labutti K."/>
            <person name="Haridas S."/>
            <person name="Kuo A."/>
            <person name="Salamov A."/>
            <person name="Ahrendt S.R."/>
            <person name="Lipzen A."/>
            <person name="Sullivan W."/>
            <person name="Andreopoulos W.B."/>
            <person name="Clum A."/>
            <person name="Lindquist E."/>
            <person name="Daum C."/>
            <person name="Ramamoorthy G.K."/>
            <person name="Gryganskyi A."/>
            <person name="Culley D."/>
            <person name="Magnuson J.K."/>
            <person name="James T.Y."/>
            <person name="O'Malley M.A."/>
            <person name="Stajich J.E."/>
            <person name="Spatafora J.W."/>
            <person name="Visel A."/>
            <person name="Grigoriev I.V."/>
        </authorList>
    </citation>
    <scope>NUCLEOTIDE SEQUENCE [LARGE SCALE GENOMIC DNA]</scope>
    <source>
        <strain evidence="3">finn</strain>
    </source>
</reference>
<dbReference type="GO" id="GO:0005737">
    <property type="term" value="C:cytoplasm"/>
    <property type="evidence" value="ECO:0007669"/>
    <property type="project" value="TreeGrafter"/>
</dbReference>
<keyword evidence="3" id="KW-1185">Reference proteome</keyword>
<accession>A0A1Y1VJP1</accession>
<dbReference type="STRING" id="1754191.A0A1Y1VJP1"/>
<dbReference type="Proteomes" id="UP000193719">
    <property type="component" value="Unassembled WGS sequence"/>
</dbReference>
<evidence type="ECO:0000313" key="2">
    <source>
        <dbReference type="EMBL" id="ORX57930.1"/>
    </source>
</evidence>
<dbReference type="InterPro" id="IPR055323">
    <property type="entry name" value="C57A10.07/YOR238W"/>
</dbReference>
<evidence type="ECO:0008006" key="4">
    <source>
        <dbReference type="Google" id="ProtNLM"/>
    </source>
</evidence>
<keyword evidence="1" id="KW-0812">Transmembrane</keyword>
<feature type="transmembrane region" description="Helical" evidence="1">
    <location>
        <begin position="44"/>
        <end position="63"/>
    </location>
</feature>
<keyword evidence="1" id="KW-0472">Membrane</keyword>
<organism evidence="2 3">
    <name type="scientific">Piromyces finnis</name>
    <dbReference type="NCBI Taxonomy" id="1754191"/>
    <lineage>
        <taxon>Eukaryota</taxon>
        <taxon>Fungi</taxon>
        <taxon>Fungi incertae sedis</taxon>
        <taxon>Chytridiomycota</taxon>
        <taxon>Chytridiomycota incertae sedis</taxon>
        <taxon>Neocallimastigomycetes</taxon>
        <taxon>Neocallimastigales</taxon>
        <taxon>Neocallimastigaceae</taxon>
        <taxon>Piromyces</taxon>
    </lineage>
</organism>
<evidence type="ECO:0000313" key="3">
    <source>
        <dbReference type="Proteomes" id="UP000193719"/>
    </source>
</evidence>
<protein>
    <recommendedName>
        <fullName evidence="4">DUF218 domain-containing protein</fullName>
    </recommendedName>
</protein>
<proteinExistence type="predicted"/>
<dbReference type="EMBL" id="MCFH01000005">
    <property type="protein sequence ID" value="ORX57930.1"/>
    <property type="molecule type" value="Genomic_DNA"/>
</dbReference>
<dbReference type="AlphaFoldDB" id="A0A1Y1VJP1"/>
<name>A0A1Y1VJP1_9FUNG</name>
<reference evidence="2 3" key="1">
    <citation type="submission" date="2016-08" db="EMBL/GenBank/DDBJ databases">
        <title>Genomes of anaerobic fungi encode conserved fungal cellulosomes for biomass hydrolysis.</title>
        <authorList>
            <consortium name="DOE Joint Genome Institute"/>
            <person name="Haitjema C.H."/>
            <person name="Gilmore S.P."/>
            <person name="Henske J.K."/>
            <person name="Solomon K.V."/>
            <person name="De Groot R."/>
            <person name="Kuo A."/>
            <person name="Mondo S.J."/>
            <person name="Salamov A.A."/>
            <person name="Labutti K."/>
            <person name="Zhao Z."/>
            <person name="Chiniquy J."/>
            <person name="Barry K."/>
            <person name="Brewer H.M."/>
            <person name="Purvine S.O."/>
            <person name="Wright A.T."/>
            <person name="Boxma B."/>
            <person name="Van Alen T."/>
            <person name="Hackstein J.H."/>
            <person name="Baker S.E."/>
            <person name="Grigoriev I.V."/>
            <person name="O'Malley M.A."/>
        </authorList>
    </citation>
    <scope>NUCLEOTIDE SEQUENCE [LARGE SCALE GENOMIC DNA]</scope>
    <source>
        <strain evidence="3">finn</strain>
    </source>
</reference>